<sequence length="72" mass="7526">MAGAASADADGHGFSWELRRIGTGIAWCVDVTVRLGAAPTTELATALGALLHHHRQAIRALGLIPVTIERLA</sequence>
<dbReference type="RefSeq" id="WP_132503953.1">
    <property type="nucleotide sequence ID" value="NZ_SMKP01000004.1"/>
</dbReference>
<evidence type="ECO:0000313" key="2">
    <source>
        <dbReference type="Proteomes" id="UP000294543"/>
    </source>
</evidence>
<evidence type="ECO:0000313" key="1">
    <source>
        <dbReference type="EMBL" id="TDD25770.1"/>
    </source>
</evidence>
<keyword evidence="2" id="KW-1185">Reference proteome</keyword>
<dbReference type="Proteomes" id="UP000294543">
    <property type="component" value="Unassembled WGS sequence"/>
</dbReference>
<dbReference type="EMBL" id="SMKP01000004">
    <property type="protein sequence ID" value="TDD25770.1"/>
    <property type="molecule type" value="Genomic_DNA"/>
</dbReference>
<dbReference type="AlphaFoldDB" id="A0A4R4X5W0"/>
<gene>
    <name evidence="1" type="ORF">E1294_02340</name>
</gene>
<name>A0A4R4X5W0_9ACTN</name>
<protein>
    <submittedName>
        <fullName evidence="1">Uncharacterized protein</fullName>
    </submittedName>
</protein>
<proteinExistence type="predicted"/>
<organism evidence="1 2">
    <name type="scientific">Nonomuraea diastatica</name>
    <dbReference type="NCBI Taxonomy" id="1848329"/>
    <lineage>
        <taxon>Bacteria</taxon>
        <taxon>Bacillati</taxon>
        <taxon>Actinomycetota</taxon>
        <taxon>Actinomycetes</taxon>
        <taxon>Streptosporangiales</taxon>
        <taxon>Streptosporangiaceae</taxon>
        <taxon>Nonomuraea</taxon>
    </lineage>
</organism>
<comment type="caution">
    <text evidence="1">The sequence shown here is derived from an EMBL/GenBank/DDBJ whole genome shotgun (WGS) entry which is preliminary data.</text>
</comment>
<reference evidence="1 2" key="1">
    <citation type="submission" date="2019-03" db="EMBL/GenBank/DDBJ databases">
        <title>Draft genome sequences of novel Actinobacteria.</title>
        <authorList>
            <person name="Sahin N."/>
            <person name="Ay H."/>
            <person name="Saygin H."/>
        </authorList>
    </citation>
    <scope>NUCLEOTIDE SEQUENCE [LARGE SCALE GENOMIC DNA]</scope>
    <source>
        <strain evidence="1 2">KC712</strain>
    </source>
</reference>
<accession>A0A4R4X5W0</accession>